<dbReference type="Proteomes" id="UP001500427">
    <property type="component" value="Unassembled WGS sequence"/>
</dbReference>
<evidence type="ECO:0000313" key="4">
    <source>
        <dbReference type="Proteomes" id="UP001500427"/>
    </source>
</evidence>
<keyword evidence="4" id="KW-1185">Reference proteome</keyword>
<evidence type="ECO:0000256" key="1">
    <source>
        <dbReference type="ARBA" id="ARBA00006484"/>
    </source>
</evidence>
<organism evidence="3 4">
    <name type="scientific">Terrabacter aeriphilus</name>
    <dbReference type="NCBI Taxonomy" id="515662"/>
    <lineage>
        <taxon>Bacteria</taxon>
        <taxon>Bacillati</taxon>
        <taxon>Actinomycetota</taxon>
        <taxon>Actinomycetes</taxon>
        <taxon>Micrococcales</taxon>
        <taxon>Intrasporangiaceae</taxon>
        <taxon>Terrabacter</taxon>
    </lineage>
</organism>
<dbReference type="InterPro" id="IPR002347">
    <property type="entry name" value="SDR_fam"/>
</dbReference>
<keyword evidence="2" id="KW-0560">Oxidoreductase</keyword>
<comment type="similarity">
    <text evidence="1">Belongs to the short-chain dehydrogenases/reductases (SDR) family.</text>
</comment>
<dbReference type="PANTHER" id="PTHR48107">
    <property type="entry name" value="NADPH-DEPENDENT ALDEHYDE REDUCTASE-LIKE PROTEIN, CHLOROPLASTIC-RELATED"/>
    <property type="match status" value="1"/>
</dbReference>
<dbReference type="PROSITE" id="PS00061">
    <property type="entry name" value="ADH_SHORT"/>
    <property type="match status" value="1"/>
</dbReference>
<comment type="caution">
    <text evidence="3">The sequence shown here is derived from an EMBL/GenBank/DDBJ whole genome shotgun (WGS) entry which is preliminary data.</text>
</comment>
<dbReference type="EMBL" id="BAABIW010000011">
    <property type="protein sequence ID" value="GAA5024206.1"/>
    <property type="molecule type" value="Genomic_DNA"/>
</dbReference>
<protein>
    <submittedName>
        <fullName evidence="3">SDR family oxidoreductase</fullName>
    </submittedName>
</protein>
<dbReference type="SUPFAM" id="SSF51735">
    <property type="entry name" value="NAD(P)-binding Rossmann-fold domains"/>
    <property type="match status" value="1"/>
</dbReference>
<dbReference type="Pfam" id="PF13561">
    <property type="entry name" value="adh_short_C2"/>
    <property type="match status" value="1"/>
</dbReference>
<dbReference type="PRINTS" id="PR00081">
    <property type="entry name" value="GDHRDH"/>
</dbReference>
<dbReference type="RefSeq" id="WP_345506948.1">
    <property type="nucleotide sequence ID" value="NZ_BAABIW010000011.1"/>
</dbReference>
<accession>A0ABP9J8M1</accession>
<proteinExistence type="inferred from homology"/>
<reference evidence="4" key="1">
    <citation type="journal article" date="2019" name="Int. J. Syst. Evol. Microbiol.">
        <title>The Global Catalogue of Microorganisms (GCM) 10K type strain sequencing project: providing services to taxonomists for standard genome sequencing and annotation.</title>
        <authorList>
            <consortium name="The Broad Institute Genomics Platform"/>
            <consortium name="The Broad Institute Genome Sequencing Center for Infectious Disease"/>
            <person name="Wu L."/>
            <person name="Ma J."/>
        </authorList>
    </citation>
    <scope>NUCLEOTIDE SEQUENCE [LARGE SCALE GENOMIC DNA]</scope>
    <source>
        <strain evidence="4">JCM 17687</strain>
    </source>
</reference>
<name>A0ABP9J8M1_9MICO</name>
<sequence length="267" mass="27971">MSQPSPSPTRSPGPRVALVTGVGRRRSIGAELAIGLATDGWDLALAHWQPYDDRLGYERGADDPAAVAAACRDLGSRVELLPGDLADPATPEALVAAATDRLGPVTGLVMSHCESVDSSILDTTLESWDRHYAVNARATWLLIRAVAERLPVVAPGGPAAAHVVALTSDHTAHNLPYGSSKGALDRIVVAAAVELADRGLRANVVNPGPIDTGWMDDRIRALGVADTPAGRLGTPRDTADLVRFLLSEQGSWMNGQLLLSNGGFKTA</sequence>
<evidence type="ECO:0000256" key="2">
    <source>
        <dbReference type="ARBA" id="ARBA00023002"/>
    </source>
</evidence>
<dbReference type="InterPro" id="IPR036291">
    <property type="entry name" value="NAD(P)-bd_dom_sf"/>
</dbReference>
<dbReference type="InterPro" id="IPR020904">
    <property type="entry name" value="Sc_DH/Rdtase_CS"/>
</dbReference>
<gene>
    <name evidence="3" type="ORF">GCM10023258_16090</name>
</gene>
<dbReference type="PANTHER" id="PTHR48107:SF7">
    <property type="entry name" value="RE15974P"/>
    <property type="match status" value="1"/>
</dbReference>
<dbReference type="CDD" id="cd05233">
    <property type="entry name" value="SDR_c"/>
    <property type="match status" value="1"/>
</dbReference>
<evidence type="ECO:0000313" key="3">
    <source>
        <dbReference type="EMBL" id="GAA5024206.1"/>
    </source>
</evidence>
<dbReference type="Gene3D" id="3.40.50.720">
    <property type="entry name" value="NAD(P)-binding Rossmann-like Domain"/>
    <property type="match status" value="1"/>
</dbReference>